<evidence type="ECO:0008006" key="4">
    <source>
        <dbReference type="Google" id="ProtNLM"/>
    </source>
</evidence>
<organism evidence="2 3">
    <name type="scientific">Arthrobacter stackebrandtii</name>
    <dbReference type="NCBI Taxonomy" id="272161"/>
    <lineage>
        <taxon>Bacteria</taxon>
        <taxon>Bacillati</taxon>
        <taxon>Actinomycetota</taxon>
        <taxon>Actinomycetes</taxon>
        <taxon>Micrococcales</taxon>
        <taxon>Micrococcaceae</taxon>
        <taxon>Arthrobacter</taxon>
    </lineage>
</organism>
<proteinExistence type="predicted"/>
<keyword evidence="1" id="KW-1133">Transmembrane helix</keyword>
<keyword evidence="1" id="KW-0812">Transmembrane</keyword>
<sequence length="192" mass="20536">MDLWTVVFIVILVVIALVVVAIVTGGVMLSRGVLGLVKKGKPKYESAKRSALKVRAESTSGPVGEILRQRVSLQESLEATRRSLDVAEGTGQYTGKLPSIFATLEQAGTVMEHQLLVAQQEPDLAIQGVYAKNLAGQVEQITQTATGVRKALASAAAPAGDSDLQDLTRSLEIEATMLKNWSKTYTDLGNDQ</sequence>
<comment type="caution">
    <text evidence="2">The sequence shown here is derived from an EMBL/GenBank/DDBJ whole genome shotgun (WGS) entry which is preliminary data.</text>
</comment>
<name>A0ABS4YUJ7_9MICC</name>
<protein>
    <recommendedName>
        <fullName evidence="4">Secreted protein</fullName>
    </recommendedName>
</protein>
<dbReference type="Proteomes" id="UP000711614">
    <property type="component" value="Unassembled WGS sequence"/>
</dbReference>
<evidence type="ECO:0000256" key="1">
    <source>
        <dbReference type="SAM" id="Phobius"/>
    </source>
</evidence>
<gene>
    <name evidence="2" type="ORF">JOF48_001271</name>
</gene>
<dbReference type="EMBL" id="JAGIOI010000001">
    <property type="protein sequence ID" value="MBP2412472.1"/>
    <property type="molecule type" value="Genomic_DNA"/>
</dbReference>
<evidence type="ECO:0000313" key="3">
    <source>
        <dbReference type="Proteomes" id="UP000711614"/>
    </source>
</evidence>
<keyword evidence="3" id="KW-1185">Reference proteome</keyword>
<feature type="transmembrane region" description="Helical" evidence="1">
    <location>
        <begin position="6"/>
        <end position="29"/>
    </location>
</feature>
<reference evidence="2 3" key="1">
    <citation type="submission" date="2021-03" db="EMBL/GenBank/DDBJ databases">
        <title>Sequencing the genomes of 1000 actinobacteria strains.</title>
        <authorList>
            <person name="Klenk H.-P."/>
        </authorList>
    </citation>
    <scope>NUCLEOTIDE SEQUENCE [LARGE SCALE GENOMIC DNA]</scope>
    <source>
        <strain evidence="2 3">DSM 16005</strain>
    </source>
</reference>
<evidence type="ECO:0000313" key="2">
    <source>
        <dbReference type="EMBL" id="MBP2412472.1"/>
    </source>
</evidence>
<dbReference type="RefSeq" id="WP_209678568.1">
    <property type="nucleotide sequence ID" value="NZ_JAGIOI010000001.1"/>
</dbReference>
<accession>A0ABS4YUJ7</accession>
<keyword evidence="1" id="KW-0472">Membrane</keyword>